<gene>
    <name evidence="1" type="ORF">GALL_497670</name>
</gene>
<dbReference type="AlphaFoldDB" id="A0A1J5PYD0"/>
<sequence length="93" mass="10013">MDDRKIFLLKAAVTQRVGALIGFTGSEVEINAHALAAMAELEHIGLHPAQQNTRGNSDRFVTDDAGFQKIAGRADLPESKGQFEPHHAACVFG</sequence>
<name>A0A1J5PYD0_9ZZZZ</name>
<dbReference type="EMBL" id="MLJW01005192">
    <property type="protein sequence ID" value="OIQ68637.1"/>
    <property type="molecule type" value="Genomic_DNA"/>
</dbReference>
<reference evidence="1" key="1">
    <citation type="submission" date="2016-10" db="EMBL/GenBank/DDBJ databases">
        <title>Sequence of Gallionella enrichment culture.</title>
        <authorList>
            <person name="Poehlein A."/>
            <person name="Muehling M."/>
            <person name="Daniel R."/>
        </authorList>
    </citation>
    <scope>NUCLEOTIDE SEQUENCE</scope>
</reference>
<accession>A0A1J5PYD0</accession>
<evidence type="ECO:0000313" key="1">
    <source>
        <dbReference type="EMBL" id="OIQ68637.1"/>
    </source>
</evidence>
<proteinExistence type="predicted"/>
<comment type="caution">
    <text evidence="1">The sequence shown here is derived from an EMBL/GenBank/DDBJ whole genome shotgun (WGS) entry which is preliminary data.</text>
</comment>
<protein>
    <submittedName>
        <fullName evidence="1">Uncharacterized protein</fullName>
    </submittedName>
</protein>
<organism evidence="1">
    <name type="scientific">mine drainage metagenome</name>
    <dbReference type="NCBI Taxonomy" id="410659"/>
    <lineage>
        <taxon>unclassified sequences</taxon>
        <taxon>metagenomes</taxon>
        <taxon>ecological metagenomes</taxon>
    </lineage>
</organism>